<dbReference type="AlphaFoldDB" id="A0A0C3RJ05"/>
<comment type="caution">
    <text evidence="2">The sequence shown here is derived from an EMBL/GenBank/DDBJ whole genome shotgun (WGS) entry which is preliminary data.</text>
</comment>
<evidence type="ECO:0000313" key="2">
    <source>
        <dbReference type="EMBL" id="KIO46079.1"/>
    </source>
</evidence>
<name>A0A0C3RJ05_9PORP</name>
<feature type="signal peptide" evidence="1">
    <location>
        <begin position="1"/>
        <end position="20"/>
    </location>
</feature>
<dbReference type="PROSITE" id="PS51257">
    <property type="entry name" value="PROKAR_LIPOPROTEIN"/>
    <property type="match status" value="1"/>
</dbReference>
<keyword evidence="1" id="KW-0732">Signal</keyword>
<sequence>MKTNIILLLLLSLFSLSACDEQGLWENSNDVTYIYFSKDATKDSTATSFKLFAGENRITIPVEVTVAGKWPDQDIEYTVSADLNETTLYPENYVIPEKFVYRTDHKVDTIFIELINHPDLATKNLRLVLKIDPKGDVLEGPVINQRAIISITDRIFQPEWWTVWDFIGTNGQPLFNIAEAYYIGEYSDTKYLMFLDILDGEPFDGKDRNKLRGYCLQLKYKIEEFNNDPANQAAGLTPLKDEKGRVITVPIKG</sequence>
<dbReference type="InterPro" id="IPR032299">
    <property type="entry name" value="DUF4843"/>
</dbReference>
<reference evidence="2 3" key="1">
    <citation type="submission" date="2014-07" db="EMBL/GenBank/DDBJ databases">
        <title>Porphyromonadaceae bacterium OUH 308042 = ATCC BAA-2681 = DSM 28342 draft genome.</title>
        <authorList>
            <person name="Sydenham T.V."/>
            <person name="Hasman H."/>
            <person name="Justensen U.S."/>
        </authorList>
    </citation>
    <scope>NUCLEOTIDE SEQUENCE [LARGE SCALE GENOMIC DNA]</scope>
    <source>
        <strain evidence="2 3">OUH 308042</strain>
    </source>
</reference>
<dbReference type="Pfam" id="PF16132">
    <property type="entry name" value="DUF4843"/>
    <property type="match status" value="1"/>
</dbReference>
<proteinExistence type="predicted"/>
<evidence type="ECO:0008006" key="4">
    <source>
        <dbReference type="Google" id="ProtNLM"/>
    </source>
</evidence>
<dbReference type="Proteomes" id="UP000031980">
    <property type="component" value="Unassembled WGS sequence"/>
</dbReference>
<gene>
    <name evidence="2" type="ORF">BA92_03160</name>
</gene>
<dbReference type="RefSeq" id="WP_041504870.1">
    <property type="nucleotide sequence ID" value="NZ_JPIU01000036.1"/>
</dbReference>
<organism evidence="2 3">
    <name type="scientific">Sanguibacteroides justesenii</name>
    <dbReference type="NCBI Taxonomy" id="1547597"/>
    <lineage>
        <taxon>Bacteria</taxon>
        <taxon>Pseudomonadati</taxon>
        <taxon>Bacteroidota</taxon>
        <taxon>Bacteroidia</taxon>
        <taxon>Bacteroidales</taxon>
        <taxon>Porphyromonadaceae</taxon>
        <taxon>Sanguibacteroides</taxon>
    </lineage>
</organism>
<evidence type="ECO:0000313" key="3">
    <source>
        <dbReference type="Proteomes" id="UP000031980"/>
    </source>
</evidence>
<accession>A0A0C3RJ05</accession>
<keyword evidence="3" id="KW-1185">Reference proteome</keyword>
<evidence type="ECO:0000256" key="1">
    <source>
        <dbReference type="SAM" id="SignalP"/>
    </source>
</evidence>
<protein>
    <recommendedName>
        <fullName evidence="4">DUF4843 domain-containing protein</fullName>
    </recommendedName>
</protein>
<feature type="chain" id="PRO_5002177997" description="DUF4843 domain-containing protein" evidence="1">
    <location>
        <begin position="21"/>
        <end position="253"/>
    </location>
</feature>
<dbReference type="EMBL" id="JPIU01000036">
    <property type="protein sequence ID" value="KIO46079.1"/>
    <property type="molecule type" value="Genomic_DNA"/>
</dbReference>